<dbReference type="AlphaFoldDB" id="A0A4Q7VH83"/>
<dbReference type="Pfam" id="PF06094">
    <property type="entry name" value="GGACT"/>
    <property type="match status" value="1"/>
</dbReference>
<dbReference type="Gene3D" id="3.10.490.10">
    <property type="entry name" value="Gamma-glutamyl cyclotransferase-like"/>
    <property type="match status" value="1"/>
</dbReference>
<dbReference type="OrthoDB" id="9798388at2"/>
<organism evidence="2 3">
    <name type="scientific">Ancylomarina subtilis</name>
    <dbReference type="NCBI Taxonomy" id="1639035"/>
    <lineage>
        <taxon>Bacteria</taxon>
        <taxon>Pseudomonadati</taxon>
        <taxon>Bacteroidota</taxon>
        <taxon>Bacteroidia</taxon>
        <taxon>Marinilabiliales</taxon>
        <taxon>Marinifilaceae</taxon>
        <taxon>Ancylomarina</taxon>
    </lineage>
</organism>
<keyword evidence="2" id="KW-0808">Transferase</keyword>
<keyword evidence="3" id="KW-1185">Reference proteome</keyword>
<dbReference type="SUPFAM" id="SSF110857">
    <property type="entry name" value="Gamma-glutamyl cyclotransferase-like"/>
    <property type="match status" value="1"/>
</dbReference>
<dbReference type="InterPro" id="IPR013024">
    <property type="entry name" value="GGCT-like"/>
</dbReference>
<evidence type="ECO:0000259" key="1">
    <source>
        <dbReference type="Pfam" id="PF06094"/>
    </source>
</evidence>
<accession>A0A4Q7VH83</accession>
<protein>
    <submittedName>
        <fullName evidence="2">Gamma-glutamyl AIG2-like cyclotransferase</fullName>
    </submittedName>
</protein>
<name>A0A4Q7VH83_9BACT</name>
<sequence>MVKLFSYGTLQFERVQLDTFGRILTGKKDVLRSYTLSEIRITDPNVIKSSGTDMHPMLEYTGDEKDFVEGTIFELTDKELLMADSYEVDDYKRSELIFASGESGYAYLKK</sequence>
<dbReference type="RefSeq" id="WP_130305372.1">
    <property type="nucleotide sequence ID" value="NZ_SHKN01000001.1"/>
</dbReference>
<dbReference type="Proteomes" id="UP000293562">
    <property type="component" value="Unassembled WGS sequence"/>
</dbReference>
<evidence type="ECO:0000313" key="3">
    <source>
        <dbReference type="Proteomes" id="UP000293562"/>
    </source>
</evidence>
<gene>
    <name evidence="2" type="ORF">EV201_0016</name>
</gene>
<comment type="caution">
    <text evidence="2">The sequence shown here is derived from an EMBL/GenBank/DDBJ whole genome shotgun (WGS) entry which is preliminary data.</text>
</comment>
<dbReference type="InterPro" id="IPR009288">
    <property type="entry name" value="AIG2-like_dom"/>
</dbReference>
<reference evidence="2 3" key="1">
    <citation type="submission" date="2019-02" db="EMBL/GenBank/DDBJ databases">
        <title>Genomic Encyclopedia of Type Strains, Phase IV (KMG-IV): sequencing the most valuable type-strain genomes for metagenomic binning, comparative biology and taxonomic classification.</title>
        <authorList>
            <person name="Goeker M."/>
        </authorList>
    </citation>
    <scope>NUCLEOTIDE SEQUENCE [LARGE SCALE GENOMIC DNA]</scope>
    <source>
        <strain evidence="2 3">DSM 28825</strain>
    </source>
</reference>
<proteinExistence type="predicted"/>
<dbReference type="EMBL" id="SHKN01000001">
    <property type="protein sequence ID" value="RZT95397.1"/>
    <property type="molecule type" value="Genomic_DNA"/>
</dbReference>
<evidence type="ECO:0000313" key="2">
    <source>
        <dbReference type="EMBL" id="RZT95397.1"/>
    </source>
</evidence>
<dbReference type="GO" id="GO:0016740">
    <property type="term" value="F:transferase activity"/>
    <property type="evidence" value="ECO:0007669"/>
    <property type="project" value="UniProtKB-KW"/>
</dbReference>
<feature type="domain" description="Gamma-glutamylcyclotransferase AIG2-like" evidence="1">
    <location>
        <begin position="4"/>
        <end position="97"/>
    </location>
</feature>
<dbReference type="CDD" id="cd06661">
    <property type="entry name" value="GGCT_like"/>
    <property type="match status" value="1"/>
</dbReference>
<dbReference type="InterPro" id="IPR036568">
    <property type="entry name" value="GGCT-like_sf"/>
</dbReference>